<protein>
    <submittedName>
        <fullName evidence="1">Uncharacterized protein</fullName>
    </submittedName>
</protein>
<reference evidence="2" key="1">
    <citation type="journal article" date="2019" name="Int. J. Syst. Evol. Microbiol.">
        <title>The Global Catalogue of Microorganisms (GCM) 10K type strain sequencing project: providing services to taxonomists for standard genome sequencing and annotation.</title>
        <authorList>
            <consortium name="The Broad Institute Genomics Platform"/>
            <consortium name="The Broad Institute Genome Sequencing Center for Infectious Disease"/>
            <person name="Wu L."/>
            <person name="Ma J."/>
        </authorList>
    </citation>
    <scope>NUCLEOTIDE SEQUENCE [LARGE SCALE GENOMIC DNA]</scope>
    <source>
        <strain evidence="2">JCM 12125</strain>
    </source>
</reference>
<organism evidence="1 2">
    <name type="scientific">Brevundimonas staleyi</name>
    <dbReference type="NCBI Taxonomy" id="74326"/>
    <lineage>
        <taxon>Bacteria</taxon>
        <taxon>Pseudomonadati</taxon>
        <taxon>Pseudomonadota</taxon>
        <taxon>Alphaproteobacteria</taxon>
        <taxon>Caulobacterales</taxon>
        <taxon>Caulobacteraceae</taxon>
        <taxon>Brevundimonas</taxon>
    </lineage>
</organism>
<proteinExistence type="predicted"/>
<keyword evidence="2" id="KW-1185">Reference proteome</keyword>
<sequence>MTNTDTELARFKAARDTAIHRLRLIEQGAQILYEDGTPVDMASEKARLEQVVADMDRRIARLELAAAKPTGPLN</sequence>
<name>A0ABW0FRA1_9CAUL</name>
<evidence type="ECO:0000313" key="2">
    <source>
        <dbReference type="Proteomes" id="UP001596152"/>
    </source>
</evidence>
<accession>A0ABW0FRA1</accession>
<evidence type="ECO:0000313" key="1">
    <source>
        <dbReference type="EMBL" id="MFC5343939.1"/>
    </source>
</evidence>
<dbReference type="Proteomes" id="UP001596152">
    <property type="component" value="Unassembled WGS sequence"/>
</dbReference>
<comment type="caution">
    <text evidence="1">The sequence shown here is derived from an EMBL/GenBank/DDBJ whole genome shotgun (WGS) entry which is preliminary data.</text>
</comment>
<gene>
    <name evidence="1" type="ORF">ACFPIE_08445</name>
</gene>
<dbReference type="RefSeq" id="WP_374037513.1">
    <property type="nucleotide sequence ID" value="NZ_CP169082.1"/>
</dbReference>
<dbReference type="EMBL" id="JBHSLF010000017">
    <property type="protein sequence ID" value="MFC5343939.1"/>
    <property type="molecule type" value="Genomic_DNA"/>
</dbReference>